<evidence type="ECO:0000313" key="4">
    <source>
        <dbReference type="Proteomes" id="UP001595793"/>
    </source>
</evidence>
<gene>
    <name evidence="2" type="ORF">ACFOS1_11745</name>
    <name evidence="3" type="ORF">ACFOS1_15220</name>
</gene>
<evidence type="ECO:0000313" key="2">
    <source>
        <dbReference type="EMBL" id="MFC4028082.1"/>
    </source>
</evidence>
<dbReference type="Proteomes" id="UP001595793">
    <property type="component" value="Unassembled WGS sequence"/>
</dbReference>
<sequence>MKAFLKNNKSILYLGILLLLYLLLIFSNFQDVKRKSFLHDDISNQPAKEKIENEVAIQH</sequence>
<reference evidence="3" key="1">
    <citation type="journal article" date="2014" name="Int. J. Syst. Evol. Microbiol.">
        <title>Complete genome of a new Firmicutes species belonging to the dominant human colonic microbiota ('Ruminococcus bicirculans') reveals two chromosomes and a selective capacity to utilize plant glucans.</title>
        <authorList>
            <consortium name="NISC Comparative Sequencing Program"/>
            <person name="Wegmann U."/>
            <person name="Louis P."/>
            <person name="Goesmann A."/>
            <person name="Henrissat B."/>
            <person name="Duncan S.H."/>
            <person name="Flint H.J."/>
        </authorList>
    </citation>
    <scope>NUCLEOTIDE SEQUENCE</scope>
    <source>
        <strain evidence="3">CECT 9128</strain>
    </source>
</reference>
<reference evidence="4" key="2">
    <citation type="journal article" date="2019" name="Int. J. Syst. Evol. Microbiol.">
        <title>The Global Catalogue of Microorganisms (GCM) 10K type strain sequencing project: providing services to taxonomists for standard genome sequencing and annotation.</title>
        <authorList>
            <consortium name="The Broad Institute Genomics Platform"/>
            <consortium name="The Broad Institute Genome Sequencing Center for Infectious Disease"/>
            <person name="Wu L."/>
            <person name="Ma J."/>
        </authorList>
    </citation>
    <scope>NUCLEOTIDE SEQUENCE [LARGE SCALE GENOMIC DNA]</scope>
    <source>
        <strain evidence="4">CECT 9128</strain>
    </source>
</reference>
<proteinExistence type="predicted"/>
<keyword evidence="1" id="KW-0472">Membrane</keyword>
<evidence type="ECO:0000313" key="3">
    <source>
        <dbReference type="EMBL" id="MFC4028769.1"/>
    </source>
</evidence>
<dbReference type="EMBL" id="JBHSAS010000011">
    <property type="protein sequence ID" value="MFC4028769.1"/>
    <property type="molecule type" value="Genomic_DNA"/>
</dbReference>
<name>A0ABV8HEQ7_9FLAO</name>
<feature type="transmembrane region" description="Helical" evidence="1">
    <location>
        <begin position="12"/>
        <end position="29"/>
    </location>
</feature>
<keyword evidence="1" id="KW-1133">Transmembrane helix</keyword>
<dbReference type="EMBL" id="JBHSAS010000006">
    <property type="protein sequence ID" value="MFC4028082.1"/>
    <property type="molecule type" value="Genomic_DNA"/>
</dbReference>
<evidence type="ECO:0000256" key="1">
    <source>
        <dbReference type="SAM" id="Phobius"/>
    </source>
</evidence>
<dbReference type="RefSeq" id="WP_290231315.1">
    <property type="nucleotide sequence ID" value="NZ_JAUFPZ010000002.1"/>
</dbReference>
<accession>A0ABV8HEQ7</accession>
<comment type="caution">
    <text evidence="3">The sequence shown here is derived from an EMBL/GenBank/DDBJ whole genome shotgun (WGS) entry which is preliminary data.</text>
</comment>
<organism evidence="3 4">
    <name type="scientific">Zunongwangia endophytica</name>
    <dbReference type="NCBI Taxonomy" id="1808945"/>
    <lineage>
        <taxon>Bacteria</taxon>
        <taxon>Pseudomonadati</taxon>
        <taxon>Bacteroidota</taxon>
        <taxon>Flavobacteriia</taxon>
        <taxon>Flavobacteriales</taxon>
        <taxon>Flavobacteriaceae</taxon>
        <taxon>Zunongwangia</taxon>
    </lineage>
</organism>
<protein>
    <submittedName>
        <fullName evidence="3">Uncharacterized protein</fullName>
    </submittedName>
</protein>
<keyword evidence="1" id="KW-0812">Transmembrane</keyword>
<reference evidence="3" key="3">
    <citation type="submission" date="2024-09" db="EMBL/GenBank/DDBJ databases">
        <authorList>
            <person name="Sun Q."/>
            <person name="Mori K."/>
        </authorList>
    </citation>
    <scope>NUCLEOTIDE SEQUENCE</scope>
    <source>
        <strain evidence="3">CECT 9128</strain>
    </source>
</reference>
<keyword evidence="4" id="KW-1185">Reference proteome</keyword>